<proteinExistence type="predicted"/>
<feature type="domain" description="Serine-threonine/tyrosine-protein kinase catalytic" evidence="1">
    <location>
        <begin position="4"/>
        <end position="58"/>
    </location>
</feature>
<dbReference type="EMBL" id="CAJNOG010001900">
    <property type="protein sequence ID" value="CAF1478463.1"/>
    <property type="molecule type" value="Genomic_DNA"/>
</dbReference>
<name>A0A815RMM1_9BILA</name>
<sequence>LTLPYSLLSDDEVYQRLQTSVGLQLSKPECLCKELIDLMLECWRPWSERPSFQEIYNYFNKRLYGMNIV</sequence>
<gene>
    <name evidence="2" type="ORF">JYZ213_LOCUS42228</name>
</gene>
<accession>A0A815RMM1</accession>
<comment type="caution">
    <text evidence="2">The sequence shown here is derived from an EMBL/GenBank/DDBJ whole genome shotgun (WGS) entry which is preliminary data.</text>
</comment>
<dbReference type="AlphaFoldDB" id="A0A815RMM1"/>
<dbReference type="Pfam" id="PF07714">
    <property type="entry name" value="PK_Tyr_Ser-Thr"/>
    <property type="match status" value="1"/>
</dbReference>
<dbReference type="InterPro" id="IPR001245">
    <property type="entry name" value="Ser-Thr/Tyr_kinase_cat_dom"/>
</dbReference>
<dbReference type="GO" id="GO:0004672">
    <property type="term" value="F:protein kinase activity"/>
    <property type="evidence" value="ECO:0007669"/>
    <property type="project" value="InterPro"/>
</dbReference>
<organism evidence="2 3">
    <name type="scientific">Adineta steineri</name>
    <dbReference type="NCBI Taxonomy" id="433720"/>
    <lineage>
        <taxon>Eukaryota</taxon>
        <taxon>Metazoa</taxon>
        <taxon>Spiralia</taxon>
        <taxon>Gnathifera</taxon>
        <taxon>Rotifera</taxon>
        <taxon>Eurotatoria</taxon>
        <taxon>Bdelloidea</taxon>
        <taxon>Adinetida</taxon>
        <taxon>Adinetidae</taxon>
        <taxon>Adineta</taxon>
    </lineage>
</organism>
<reference evidence="2" key="1">
    <citation type="submission" date="2021-02" db="EMBL/GenBank/DDBJ databases">
        <authorList>
            <person name="Nowell W R."/>
        </authorList>
    </citation>
    <scope>NUCLEOTIDE SEQUENCE</scope>
</reference>
<protein>
    <recommendedName>
        <fullName evidence="1">Serine-threonine/tyrosine-protein kinase catalytic domain-containing protein</fullName>
    </recommendedName>
</protein>
<dbReference type="Gene3D" id="1.10.510.10">
    <property type="entry name" value="Transferase(Phosphotransferase) domain 1"/>
    <property type="match status" value="1"/>
</dbReference>
<evidence type="ECO:0000313" key="2">
    <source>
        <dbReference type="EMBL" id="CAF1478463.1"/>
    </source>
</evidence>
<evidence type="ECO:0000259" key="1">
    <source>
        <dbReference type="Pfam" id="PF07714"/>
    </source>
</evidence>
<dbReference type="Proteomes" id="UP000663845">
    <property type="component" value="Unassembled WGS sequence"/>
</dbReference>
<feature type="non-terminal residue" evidence="2">
    <location>
        <position position="1"/>
    </location>
</feature>
<evidence type="ECO:0000313" key="3">
    <source>
        <dbReference type="Proteomes" id="UP000663845"/>
    </source>
</evidence>